<evidence type="ECO:0000259" key="6">
    <source>
        <dbReference type="Pfam" id="PF01699"/>
    </source>
</evidence>
<keyword evidence="4 5" id="KW-0472">Membrane</keyword>
<gene>
    <name evidence="7" type="ORF">ACFQ16_25640</name>
</gene>
<comment type="caution">
    <text evidence="7">The sequence shown here is derived from an EMBL/GenBank/DDBJ whole genome shotgun (WGS) entry which is preliminary data.</text>
</comment>
<evidence type="ECO:0000256" key="5">
    <source>
        <dbReference type="SAM" id="Phobius"/>
    </source>
</evidence>
<feature type="transmembrane region" description="Helical" evidence="5">
    <location>
        <begin position="277"/>
        <end position="296"/>
    </location>
</feature>
<feature type="transmembrane region" description="Helical" evidence="5">
    <location>
        <begin position="303"/>
        <end position="324"/>
    </location>
</feature>
<evidence type="ECO:0000256" key="1">
    <source>
        <dbReference type="ARBA" id="ARBA00004141"/>
    </source>
</evidence>
<feature type="transmembrane region" description="Helical" evidence="5">
    <location>
        <begin position="243"/>
        <end position="265"/>
    </location>
</feature>
<sequence length="328" mass="34261">MTSIFIFVSGAALLVFSAERLVGNLVGAASGLRVSVFLLAVLFTGIEFDDVVLGVALNVEDLGDVALGLVFGTALSYSGLVLALAALIAPVEVEPPRDYLALFVAAPLAMAAFVLTAPLTAVHGIVLLVLFALFIAYIAVRETRRRTPTFRNPEIYEGLAESEQPFARERRLPGWASLGLAVVALAGLLIGAATTSTGTRGILHSYGIEGTVFGATIVTAALSIEDVFLTVEPFRKGVPAIGVGNVIGSLVFSVTGKLAVIILSGGSIVVGPDVLRWHLPALVVMTALAACFLGTGRVRRWHGVVLLGLYVAYWAVSFALFGSAPVQT</sequence>
<proteinExistence type="predicted"/>
<dbReference type="InterPro" id="IPR044880">
    <property type="entry name" value="NCX_ion-bd_dom_sf"/>
</dbReference>
<feature type="transmembrane region" description="Helical" evidence="5">
    <location>
        <begin position="99"/>
        <end position="115"/>
    </location>
</feature>
<reference evidence="8" key="1">
    <citation type="journal article" date="2019" name="Int. J. Syst. Evol. Microbiol.">
        <title>The Global Catalogue of Microorganisms (GCM) 10K type strain sequencing project: providing services to taxonomists for standard genome sequencing and annotation.</title>
        <authorList>
            <consortium name="The Broad Institute Genomics Platform"/>
            <consortium name="The Broad Institute Genome Sequencing Center for Infectious Disease"/>
            <person name="Wu L."/>
            <person name="Ma J."/>
        </authorList>
    </citation>
    <scope>NUCLEOTIDE SEQUENCE [LARGE SCALE GENOMIC DNA]</scope>
    <source>
        <strain evidence="8">CCUG 56401</strain>
    </source>
</reference>
<evidence type="ECO:0000256" key="3">
    <source>
        <dbReference type="ARBA" id="ARBA00022989"/>
    </source>
</evidence>
<dbReference type="RefSeq" id="WP_263247187.1">
    <property type="nucleotide sequence ID" value="NZ_BAABLT010000028.1"/>
</dbReference>
<feature type="domain" description="Sodium/calcium exchanger membrane region" evidence="6">
    <location>
        <begin position="177"/>
        <end position="318"/>
    </location>
</feature>
<dbReference type="EMBL" id="JBHTIW010000029">
    <property type="protein sequence ID" value="MFD0923143.1"/>
    <property type="molecule type" value="Genomic_DNA"/>
</dbReference>
<protein>
    <submittedName>
        <fullName evidence="7">Sodium:calcium antiporter</fullName>
    </submittedName>
</protein>
<dbReference type="Proteomes" id="UP001597018">
    <property type="component" value="Unassembled WGS sequence"/>
</dbReference>
<feature type="transmembrane region" description="Helical" evidence="5">
    <location>
        <begin position="65"/>
        <end position="87"/>
    </location>
</feature>
<dbReference type="Gene3D" id="1.20.1420.30">
    <property type="entry name" value="NCX, central ion-binding region"/>
    <property type="match status" value="2"/>
</dbReference>
<dbReference type="Pfam" id="PF01699">
    <property type="entry name" value="Na_Ca_ex"/>
    <property type="match status" value="2"/>
</dbReference>
<accession>A0ABW3FZ73</accession>
<keyword evidence="2 5" id="KW-0812">Transmembrane</keyword>
<feature type="transmembrane region" description="Helical" evidence="5">
    <location>
        <begin position="212"/>
        <end position="231"/>
    </location>
</feature>
<evidence type="ECO:0000256" key="4">
    <source>
        <dbReference type="ARBA" id="ARBA00023136"/>
    </source>
</evidence>
<keyword evidence="8" id="KW-1185">Reference proteome</keyword>
<feature type="transmembrane region" description="Helical" evidence="5">
    <location>
        <begin position="172"/>
        <end position="192"/>
    </location>
</feature>
<keyword evidence="3 5" id="KW-1133">Transmembrane helix</keyword>
<name>A0ABW3FZ73_9PSEU</name>
<dbReference type="InterPro" id="IPR004837">
    <property type="entry name" value="NaCa_Exmemb"/>
</dbReference>
<feature type="transmembrane region" description="Helical" evidence="5">
    <location>
        <begin position="121"/>
        <end position="140"/>
    </location>
</feature>
<feature type="domain" description="Sodium/calcium exchanger membrane region" evidence="6">
    <location>
        <begin position="3"/>
        <end position="138"/>
    </location>
</feature>
<evidence type="ECO:0000313" key="8">
    <source>
        <dbReference type="Proteomes" id="UP001597018"/>
    </source>
</evidence>
<comment type="subcellular location">
    <subcellularLocation>
        <location evidence="1">Membrane</location>
        <topology evidence="1">Multi-pass membrane protein</topology>
    </subcellularLocation>
</comment>
<evidence type="ECO:0000256" key="2">
    <source>
        <dbReference type="ARBA" id="ARBA00022692"/>
    </source>
</evidence>
<evidence type="ECO:0000313" key="7">
    <source>
        <dbReference type="EMBL" id="MFD0923143.1"/>
    </source>
</evidence>
<organism evidence="7 8">
    <name type="scientific">Saccharopolyspora rosea</name>
    <dbReference type="NCBI Taxonomy" id="524884"/>
    <lineage>
        <taxon>Bacteria</taxon>
        <taxon>Bacillati</taxon>
        <taxon>Actinomycetota</taxon>
        <taxon>Actinomycetes</taxon>
        <taxon>Pseudonocardiales</taxon>
        <taxon>Pseudonocardiaceae</taxon>
        <taxon>Saccharopolyspora</taxon>
    </lineage>
</organism>